<evidence type="ECO:0000256" key="3">
    <source>
        <dbReference type="ARBA" id="ARBA00023163"/>
    </source>
</evidence>
<evidence type="ECO:0000259" key="5">
    <source>
        <dbReference type="PROSITE" id="PS51063"/>
    </source>
</evidence>
<dbReference type="InterPro" id="IPR000595">
    <property type="entry name" value="cNMP-bd_dom"/>
</dbReference>
<dbReference type="EMBL" id="CZQE01000351">
    <property type="protein sequence ID" value="CUS46246.1"/>
    <property type="molecule type" value="Genomic_DNA"/>
</dbReference>
<dbReference type="PROSITE" id="PS51063">
    <property type="entry name" value="HTH_CRP_2"/>
    <property type="match status" value="1"/>
</dbReference>
<dbReference type="CDD" id="cd00038">
    <property type="entry name" value="CAP_ED"/>
    <property type="match status" value="1"/>
</dbReference>
<dbReference type="GO" id="GO:0003677">
    <property type="term" value="F:DNA binding"/>
    <property type="evidence" value="ECO:0007669"/>
    <property type="project" value="UniProtKB-KW"/>
</dbReference>
<dbReference type="Pfam" id="PF00027">
    <property type="entry name" value="cNMP_binding"/>
    <property type="match status" value="1"/>
</dbReference>
<dbReference type="AlphaFoldDB" id="A0A161K5T5"/>
<evidence type="ECO:0000256" key="1">
    <source>
        <dbReference type="ARBA" id="ARBA00023015"/>
    </source>
</evidence>
<dbReference type="GO" id="GO:0006355">
    <property type="term" value="P:regulation of DNA-templated transcription"/>
    <property type="evidence" value="ECO:0007669"/>
    <property type="project" value="InterPro"/>
</dbReference>
<dbReference type="PROSITE" id="PS50042">
    <property type="entry name" value="CNMP_BINDING_3"/>
    <property type="match status" value="1"/>
</dbReference>
<dbReference type="InterPro" id="IPR036390">
    <property type="entry name" value="WH_DNA-bd_sf"/>
</dbReference>
<reference evidence="6" key="1">
    <citation type="submission" date="2015-10" db="EMBL/GenBank/DDBJ databases">
        <authorList>
            <person name="Gilbert D.G."/>
        </authorList>
    </citation>
    <scope>NUCLEOTIDE SEQUENCE</scope>
</reference>
<evidence type="ECO:0000313" key="6">
    <source>
        <dbReference type="EMBL" id="CUS46246.1"/>
    </source>
</evidence>
<evidence type="ECO:0000256" key="2">
    <source>
        <dbReference type="ARBA" id="ARBA00023125"/>
    </source>
</evidence>
<dbReference type="SUPFAM" id="SSF51206">
    <property type="entry name" value="cAMP-binding domain-like"/>
    <property type="match status" value="1"/>
</dbReference>
<protein>
    <submittedName>
        <fullName evidence="6">Transcriptional regulator, Crp/Fnr family</fullName>
    </submittedName>
</protein>
<dbReference type="InterPro" id="IPR014710">
    <property type="entry name" value="RmlC-like_jellyroll"/>
</dbReference>
<keyword evidence="1" id="KW-0805">Transcription regulation</keyword>
<evidence type="ECO:0000259" key="4">
    <source>
        <dbReference type="PROSITE" id="PS50042"/>
    </source>
</evidence>
<keyword evidence="2" id="KW-0238">DNA-binding</keyword>
<proteinExistence type="predicted"/>
<dbReference type="Pfam" id="PF13545">
    <property type="entry name" value="HTH_Crp_2"/>
    <property type="match status" value="1"/>
</dbReference>
<dbReference type="Gene3D" id="2.60.120.10">
    <property type="entry name" value="Jelly Rolls"/>
    <property type="match status" value="1"/>
</dbReference>
<sequence length="221" mass="24398">MQLEETRTFVSRVFACPADVAEQVTDRGRLRSYARTAIILRQGDWLALTFLLLVGRAQALLYAAEGQLVLLHEFAPGDLFGALGEAEAVRQDADVVAVDEVRALTLDSGDLALLAQRYGCIGLALSRMLLQRLRRTTERMYERTALSAVGRVHAELLRQARSGATMSIRPAPVIADLALRVATTRETASRTINALERRGIIRRDGDCLTVVAPQRLEEMIL</sequence>
<gene>
    <name evidence="6" type="ORF">MGWOODY_Smn3225</name>
</gene>
<feature type="domain" description="HTH crp-type" evidence="5">
    <location>
        <begin position="146"/>
        <end position="214"/>
    </location>
</feature>
<dbReference type="InterPro" id="IPR018490">
    <property type="entry name" value="cNMP-bd_dom_sf"/>
</dbReference>
<organism evidence="6">
    <name type="scientific">hydrothermal vent metagenome</name>
    <dbReference type="NCBI Taxonomy" id="652676"/>
    <lineage>
        <taxon>unclassified sequences</taxon>
        <taxon>metagenomes</taxon>
        <taxon>ecological metagenomes</taxon>
    </lineage>
</organism>
<dbReference type="SUPFAM" id="SSF46785">
    <property type="entry name" value="Winged helix' DNA-binding domain"/>
    <property type="match status" value="1"/>
</dbReference>
<feature type="domain" description="Cyclic nucleotide-binding" evidence="4">
    <location>
        <begin position="23"/>
        <end position="107"/>
    </location>
</feature>
<dbReference type="InterPro" id="IPR012318">
    <property type="entry name" value="HTH_CRP"/>
</dbReference>
<accession>A0A161K5T5</accession>
<name>A0A161K5T5_9ZZZZ</name>
<keyword evidence="3" id="KW-0804">Transcription</keyword>